<sequence length="481" mass="54002">MGETYRKPHAIMIALPYQGHITPFVNLAIKLASKSFVITFVHLEYIHQTLFGSKNEADLFSKERESGLDIRYTTISDGFPLEFDRVLHSDEYWECMLRDFPARVDEFIAKTMDSEPFLTHFLIADTFYTWLQTIAKKYNLINVSFWTEPALVFSLAYHLDLLKENGHFPCKDNIDEEINYLPGVASISSKDLMSFLKETDETTIVNKVVPKAFEQVKRADFILHNTIHELESEILSALNKIQPNYAIGPINFSKNLAKTITNKSLRAESDCINWLNSKSPGSVLYISFGSFVQTSKQVIEEIAYGLLLSEVNFIWVVRSDTVGSGDANILPNGFEDEVKGRGLIIPWCDQIMVLSNPAVGGFLTHCGWNSILESVWSGIPMICYPLSYDQPTNRKLVVDDWKIGINLCDGGSIDRNTVAEKIKSLISGPSSEAALKHEVKKVNGILENALGADGSSEKNFDQFVNELKAKLNCGNEEVSTI</sequence>
<dbReference type="GO" id="GO:0008194">
    <property type="term" value="F:UDP-glycosyltransferase activity"/>
    <property type="evidence" value="ECO:0007669"/>
    <property type="project" value="InterPro"/>
</dbReference>
<dbReference type="CDD" id="cd03784">
    <property type="entry name" value="GT1_Gtf-like"/>
    <property type="match status" value="1"/>
</dbReference>
<accession>A0AAV6X1F4</accession>
<comment type="caution">
    <text evidence="6">The sequence shown here is derived from an EMBL/GenBank/DDBJ whole genome shotgun (WGS) entry which is preliminary data.</text>
</comment>
<dbReference type="Proteomes" id="UP000826271">
    <property type="component" value="Unassembled WGS sequence"/>
</dbReference>
<evidence type="ECO:0000256" key="5">
    <source>
        <dbReference type="RuleBase" id="RU362057"/>
    </source>
</evidence>
<dbReference type="InterPro" id="IPR002213">
    <property type="entry name" value="UDP_glucos_trans"/>
</dbReference>
<evidence type="ECO:0000256" key="3">
    <source>
        <dbReference type="ARBA" id="ARBA00022679"/>
    </source>
</evidence>
<proteinExistence type="inferred from homology"/>
<keyword evidence="2 4" id="KW-0328">Glycosyltransferase</keyword>
<name>A0AAV6X1F4_9LAMI</name>
<keyword evidence="7" id="KW-1185">Reference proteome</keyword>
<dbReference type="Gene3D" id="3.40.50.2000">
    <property type="entry name" value="Glycogen Phosphorylase B"/>
    <property type="match status" value="2"/>
</dbReference>
<comment type="similarity">
    <text evidence="1 4">Belongs to the UDP-glycosyltransferase family.</text>
</comment>
<dbReference type="PANTHER" id="PTHR11926">
    <property type="entry name" value="GLUCOSYL/GLUCURONOSYL TRANSFERASES"/>
    <property type="match status" value="1"/>
</dbReference>
<dbReference type="PANTHER" id="PTHR11926:SF774">
    <property type="entry name" value="UDP-GLYCOSYLTRANSFERASE 85A1-RELATED"/>
    <property type="match status" value="1"/>
</dbReference>
<dbReference type="GO" id="GO:0016758">
    <property type="term" value="F:hexosyltransferase activity"/>
    <property type="evidence" value="ECO:0007669"/>
    <property type="project" value="UniProtKB-ARBA"/>
</dbReference>
<gene>
    <name evidence="6" type="ORF">BUALT_Bualt09G0080000</name>
</gene>
<dbReference type="EC" id="2.4.1.-" evidence="5"/>
<organism evidence="6 7">
    <name type="scientific">Buddleja alternifolia</name>
    <dbReference type="NCBI Taxonomy" id="168488"/>
    <lineage>
        <taxon>Eukaryota</taxon>
        <taxon>Viridiplantae</taxon>
        <taxon>Streptophyta</taxon>
        <taxon>Embryophyta</taxon>
        <taxon>Tracheophyta</taxon>
        <taxon>Spermatophyta</taxon>
        <taxon>Magnoliopsida</taxon>
        <taxon>eudicotyledons</taxon>
        <taxon>Gunneridae</taxon>
        <taxon>Pentapetalae</taxon>
        <taxon>asterids</taxon>
        <taxon>lamiids</taxon>
        <taxon>Lamiales</taxon>
        <taxon>Scrophulariaceae</taxon>
        <taxon>Buddlejeae</taxon>
        <taxon>Buddleja</taxon>
    </lineage>
</organism>
<dbReference type="EMBL" id="WHWC01000009">
    <property type="protein sequence ID" value="KAG8376596.1"/>
    <property type="molecule type" value="Genomic_DNA"/>
</dbReference>
<evidence type="ECO:0000256" key="4">
    <source>
        <dbReference type="RuleBase" id="RU003718"/>
    </source>
</evidence>
<dbReference type="FunFam" id="3.40.50.2000:FF:000078">
    <property type="entry name" value="Glycosyltransferase"/>
    <property type="match status" value="1"/>
</dbReference>
<keyword evidence="3 4" id="KW-0808">Transferase</keyword>
<reference evidence="6" key="1">
    <citation type="submission" date="2019-10" db="EMBL/GenBank/DDBJ databases">
        <authorList>
            <person name="Zhang R."/>
            <person name="Pan Y."/>
            <person name="Wang J."/>
            <person name="Ma R."/>
            <person name="Yu S."/>
        </authorList>
    </citation>
    <scope>NUCLEOTIDE SEQUENCE</scope>
    <source>
        <strain evidence="6">LA-IB0</strain>
        <tissue evidence="6">Leaf</tissue>
    </source>
</reference>
<dbReference type="InterPro" id="IPR035595">
    <property type="entry name" value="UDP_glycos_trans_CS"/>
</dbReference>
<protein>
    <recommendedName>
        <fullName evidence="5">Glycosyltransferase</fullName>
        <ecNumber evidence="5">2.4.1.-</ecNumber>
    </recommendedName>
</protein>
<dbReference type="Pfam" id="PF00201">
    <property type="entry name" value="UDPGT"/>
    <property type="match status" value="1"/>
</dbReference>
<dbReference type="PROSITE" id="PS00375">
    <property type="entry name" value="UDPGT"/>
    <property type="match status" value="1"/>
</dbReference>
<dbReference type="AlphaFoldDB" id="A0AAV6X1F4"/>
<dbReference type="SUPFAM" id="SSF53756">
    <property type="entry name" value="UDP-Glycosyltransferase/glycogen phosphorylase"/>
    <property type="match status" value="1"/>
</dbReference>
<evidence type="ECO:0000256" key="2">
    <source>
        <dbReference type="ARBA" id="ARBA00022676"/>
    </source>
</evidence>
<evidence type="ECO:0000256" key="1">
    <source>
        <dbReference type="ARBA" id="ARBA00009995"/>
    </source>
</evidence>
<evidence type="ECO:0000313" key="6">
    <source>
        <dbReference type="EMBL" id="KAG8376596.1"/>
    </source>
</evidence>
<evidence type="ECO:0000313" key="7">
    <source>
        <dbReference type="Proteomes" id="UP000826271"/>
    </source>
</evidence>